<dbReference type="PATRIC" id="fig|1158612.3.peg.1313"/>
<accession>R3WX59</accession>
<evidence type="ECO:0000313" key="2">
    <source>
        <dbReference type="Proteomes" id="UP000013840"/>
    </source>
</evidence>
<reference evidence="1 2" key="1">
    <citation type="submission" date="2013-02" db="EMBL/GenBank/DDBJ databases">
        <title>The Genome Sequence of Enterococcus caccae BAA-1240.</title>
        <authorList>
            <consortium name="The Broad Institute Genome Sequencing Platform"/>
            <consortium name="The Broad Institute Genome Sequencing Center for Infectious Disease"/>
            <person name="Earl A.M."/>
            <person name="Gilmore M.S."/>
            <person name="Lebreton F."/>
            <person name="Walker B."/>
            <person name="Young S.K."/>
            <person name="Zeng Q."/>
            <person name="Gargeya S."/>
            <person name="Fitzgerald M."/>
            <person name="Haas B."/>
            <person name="Abouelleil A."/>
            <person name="Alvarado L."/>
            <person name="Arachchi H.M."/>
            <person name="Berlin A.M."/>
            <person name="Chapman S.B."/>
            <person name="Dewar J."/>
            <person name="Goldberg J."/>
            <person name="Griggs A."/>
            <person name="Gujja S."/>
            <person name="Hansen M."/>
            <person name="Howarth C."/>
            <person name="Imamovic A."/>
            <person name="Larimer J."/>
            <person name="McCowan C."/>
            <person name="Murphy C."/>
            <person name="Neiman D."/>
            <person name="Pearson M."/>
            <person name="Priest M."/>
            <person name="Roberts A."/>
            <person name="Saif S."/>
            <person name="Shea T."/>
            <person name="Sisk P."/>
            <person name="Sykes S."/>
            <person name="Wortman J."/>
            <person name="Nusbaum C."/>
            <person name="Birren B."/>
        </authorList>
    </citation>
    <scope>NUCLEOTIDE SEQUENCE [LARGE SCALE GENOMIC DNA]</scope>
    <source>
        <strain evidence="1 2">ATCC BAA-1240</strain>
    </source>
</reference>
<gene>
    <name evidence="1" type="ORF">UC7_01327</name>
</gene>
<dbReference type="EMBL" id="AJAU01000016">
    <property type="protein sequence ID" value="EOL46360.1"/>
    <property type="molecule type" value="Genomic_DNA"/>
</dbReference>
<dbReference type="Proteomes" id="UP000013840">
    <property type="component" value="Unassembled WGS sequence"/>
</dbReference>
<dbReference type="eggNOG" id="ENOG5030891">
    <property type="taxonomic scope" value="Bacteria"/>
</dbReference>
<comment type="caution">
    <text evidence="1">The sequence shown here is derived from an EMBL/GenBank/DDBJ whole genome shotgun (WGS) entry which is preliminary data.</text>
</comment>
<organism evidence="1 2">
    <name type="scientific">Enterococcus caccae ATCC BAA-1240</name>
    <dbReference type="NCBI Taxonomy" id="1158612"/>
    <lineage>
        <taxon>Bacteria</taxon>
        <taxon>Bacillati</taxon>
        <taxon>Bacillota</taxon>
        <taxon>Bacilli</taxon>
        <taxon>Lactobacillales</taxon>
        <taxon>Enterococcaceae</taxon>
        <taxon>Enterococcus</taxon>
    </lineage>
</organism>
<keyword evidence="2" id="KW-1185">Reference proteome</keyword>
<dbReference type="AlphaFoldDB" id="R3WX59"/>
<proteinExistence type="predicted"/>
<evidence type="ECO:0008006" key="3">
    <source>
        <dbReference type="Google" id="ProtNLM"/>
    </source>
</evidence>
<name>R3WX59_9ENTE</name>
<protein>
    <recommendedName>
        <fullName evidence="3">Peptidase C39-like domain-containing protein</fullName>
    </recommendedName>
</protein>
<sequence length="168" mass="18702">MTTMASSLRLFDDWKNDELKGAYNRIWALSGTTNDGARREGILKGSLIQYGTTPTNKIGSTIVNFAREKKKINLSYNTRKSPTFISLQTDIKNKRAVAYSYWVKNKKGQVNGHTVFVQGTMTGKKGNATHNFIVLADGWGYDARYMNYSTIPQTLNGSEATAIYGKAV</sequence>
<evidence type="ECO:0000313" key="1">
    <source>
        <dbReference type="EMBL" id="EOL46360.1"/>
    </source>
</evidence>